<evidence type="ECO:0000256" key="1">
    <source>
        <dbReference type="SAM" id="SignalP"/>
    </source>
</evidence>
<dbReference type="InterPro" id="IPR019243">
    <property type="entry name" value="DUF2202"/>
</dbReference>
<comment type="caution">
    <text evidence="3">The sequence shown here is derived from an EMBL/GenBank/DDBJ whole genome shotgun (WGS) entry which is preliminary data.</text>
</comment>
<dbReference type="CDD" id="cd01048">
    <property type="entry name" value="Ferritin_like_AB2"/>
    <property type="match status" value="1"/>
</dbReference>
<evidence type="ECO:0000313" key="3">
    <source>
        <dbReference type="EMBL" id="TDQ15267.1"/>
    </source>
</evidence>
<keyword evidence="4" id="KW-1185">Reference proteome</keyword>
<organism evidence="3 4">
    <name type="scientific">Algoriphagus boseongensis</name>
    <dbReference type="NCBI Taxonomy" id="1442587"/>
    <lineage>
        <taxon>Bacteria</taxon>
        <taxon>Pseudomonadati</taxon>
        <taxon>Bacteroidota</taxon>
        <taxon>Cytophagia</taxon>
        <taxon>Cytophagales</taxon>
        <taxon>Cyclobacteriaceae</taxon>
        <taxon>Algoriphagus</taxon>
    </lineage>
</organism>
<keyword evidence="1" id="KW-0732">Signal</keyword>
<sequence length="203" mass="22816">MKKSSILFLLLALLSFSCQEDEKPIQSSLLSQEEIETLLFTREEEKLAHDVYIYAFQKYGLQVFQNIANSETSHVSAVLQQMNLFQLADPLKGSTVMGEFTDPVINQLYQDLTSKVDISLGEAIKVGLTIEDLDILDLQNAISETSQSSLIQVYSSLKCGSENHMRSFYNQALNNNITYIPQYISPSYFNQIISSSITSCNSN</sequence>
<reference evidence="3 4" key="1">
    <citation type="submission" date="2019-03" db="EMBL/GenBank/DDBJ databases">
        <title>Genomic Encyclopedia of Type Strains, Phase III (KMG-III): the genomes of soil and plant-associated and newly described type strains.</title>
        <authorList>
            <person name="Whitman W."/>
        </authorList>
    </citation>
    <scope>NUCLEOTIDE SEQUENCE [LARGE SCALE GENOMIC DNA]</scope>
    <source>
        <strain evidence="3 4">CECT 8446</strain>
    </source>
</reference>
<proteinExistence type="predicted"/>
<protein>
    <recommendedName>
        <fullName evidence="2">DUF2202 domain-containing protein</fullName>
    </recommendedName>
</protein>
<evidence type="ECO:0000259" key="2">
    <source>
        <dbReference type="Pfam" id="PF09968"/>
    </source>
</evidence>
<feature type="chain" id="PRO_5020833397" description="DUF2202 domain-containing protein" evidence="1">
    <location>
        <begin position="21"/>
        <end position="203"/>
    </location>
</feature>
<dbReference type="Gene3D" id="1.20.1260.10">
    <property type="match status" value="1"/>
</dbReference>
<dbReference type="Proteomes" id="UP000294535">
    <property type="component" value="Unassembled WGS sequence"/>
</dbReference>
<dbReference type="InterPro" id="IPR009078">
    <property type="entry name" value="Ferritin-like_SF"/>
</dbReference>
<accession>A0A4R6T6D6</accession>
<dbReference type="PROSITE" id="PS51257">
    <property type="entry name" value="PROKAR_LIPOPROTEIN"/>
    <property type="match status" value="1"/>
</dbReference>
<dbReference type="SUPFAM" id="SSF47240">
    <property type="entry name" value="Ferritin-like"/>
    <property type="match status" value="1"/>
</dbReference>
<dbReference type="AlphaFoldDB" id="A0A4R6T6D6"/>
<gene>
    <name evidence="3" type="ORF">DFQ04_3154</name>
</gene>
<dbReference type="EMBL" id="SNYF01000008">
    <property type="protein sequence ID" value="TDQ15267.1"/>
    <property type="molecule type" value="Genomic_DNA"/>
</dbReference>
<feature type="signal peptide" evidence="1">
    <location>
        <begin position="1"/>
        <end position="20"/>
    </location>
</feature>
<dbReference type="Pfam" id="PF09968">
    <property type="entry name" value="DUF2202"/>
    <property type="match status" value="1"/>
</dbReference>
<dbReference type="RefSeq" id="WP_133557528.1">
    <property type="nucleotide sequence ID" value="NZ_SNYF01000008.1"/>
</dbReference>
<dbReference type="InterPro" id="IPR012347">
    <property type="entry name" value="Ferritin-like"/>
</dbReference>
<dbReference type="OrthoDB" id="9801086at2"/>
<evidence type="ECO:0000313" key="4">
    <source>
        <dbReference type="Proteomes" id="UP000294535"/>
    </source>
</evidence>
<feature type="domain" description="DUF2202" evidence="2">
    <location>
        <begin position="34"/>
        <end position="195"/>
    </location>
</feature>
<name>A0A4R6T6D6_9BACT</name>